<evidence type="ECO:0000313" key="6">
    <source>
        <dbReference type="EMBL" id="REG05485.1"/>
    </source>
</evidence>
<dbReference type="PROSITE" id="PS51352">
    <property type="entry name" value="THIOREDOXIN_2"/>
    <property type="match status" value="1"/>
</dbReference>
<dbReference type="AlphaFoldDB" id="A0A347ZWR1"/>
<dbReference type="Proteomes" id="UP000256388">
    <property type="component" value="Unassembled WGS sequence"/>
</dbReference>
<dbReference type="PANTHER" id="PTHR43110">
    <property type="entry name" value="THIOL PEROXIDASE"/>
    <property type="match status" value="1"/>
</dbReference>
<comment type="caution">
    <text evidence="6">The sequence shown here is derived from an EMBL/GenBank/DDBJ whole genome shotgun (WGS) entry which is preliminary data.</text>
</comment>
<evidence type="ECO:0000313" key="7">
    <source>
        <dbReference type="Proteomes" id="UP000256388"/>
    </source>
</evidence>
<comment type="similarity">
    <text evidence="4">Belongs to the ArsC family.</text>
</comment>
<dbReference type="Pfam" id="PF00462">
    <property type="entry name" value="Glutaredoxin"/>
    <property type="match status" value="1"/>
</dbReference>
<accession>A0A347ZWR1</accession>
<dbReference type="InterPro" id="IPR006660">
    <property type="entry name" value="Arsenate_reductase-like"/>
</dbReference>
<feature type="domain" description="Thioredoxin" evidence="5">
    <location>
        <begin position="3"/>
        <end position="153"/>
    </location>
</feature>
<dbReference type="SUPFAM" id="SSF52833">
    <property type="entry name" value="Thioredoxin-like"/>
    <property type="match status" value="2"/>
</dbReference>
<evidence type="ECO:0000259" key="5">
    <source>
        <dbReference type="PROSITE" id="PS51352"/>
    </source>
</evidence>
<organism evidence="6 7">
    <name type="scientific">Pelolinea submarina</name>
    <dbReference type="NCBI Taxonomy" id="913107"/>
    <lineage>
        <taxon>Bacteria</taxon>
        <taxon>Bacillati</taxon>
        <taxon>Chloroflexota</taxon>
        <taxon>Anaerolineae</taxon>
        <taxon>Anaerolineales</taxon>
        <taxon>Anaerolineaceae</taxon>
        <taxon>Pelolinea</taxon>
    </lineage>
</organism>
<reference evidence="6 7" key="1">
    <citation type="submission" date="2018-08" db="EMBL/GenBank/DDBJ databases">
        <title>Genomic Encyclopedia of Type Strains, Phase IV (KMG-IV): sequencing the most valuable type-strain genomes for metagenomic binning, comparative biology and taxonomic classification.</title>
        <authorList>
            <person name="Goeker M."/>
        </authorList>
    </citation>
    <scope>NUCLEOTIDE SEQUENCE [LARGE SCALE GENOMIC DNA]</scope>
    <source>
        <strain evidence="6 7">DSM 23923</strain>
    </source>
</reference>
<dbReference type="InterPro" id="IPR013766">
    <property type="entry name" value="Thioredoxin_domain"/>
</dbReference>
<evidence type="ECO:0000256" key="2">
    <source>
        <dbReference type="ARBA" id="ARBA00022862"/>
    </source>
</evidence>
<gene>
    <name evidence="6" type="ORF">DFR64_2889</name>
</gene>
<dbReference type="OrthoDB" id="9812811at2"/>
<dbReference type="PANTHER" id="PTHR43110:SF1">
    <property type="entry name" value="THIOL PEROXIDASE"/>
    <property type="match status" value="1"/>
</dbReference>
<dbReference type="PROSITE" id="PS51353">
    <property type="entry name" value="ARSC"/>
    <property type="match status" value="1"/>
</dbReference>
<keyword evidence="3" id="KW-0676">Redox-active center</keyword>
<dbReference type="InterPro" id="IPR050455">
    <property type="entry name" value="Tpx_Peroxidase_subfamily"/>
</dbReference>
<dbReference type="RefSeq" id="WP_116226144.1">
    <property type="nucleotide sequence ID" value="NZ_AP018437.1"/>
</dbReference>
<dbReference type="EMBL" id="QUMS01000005">
    <property type="protein sequence ID" value="REG05485.1"/>
    <property type="molecule type" value="Genomic_DNA"/>
</dbReference>
<proteinExistence type="inferred from homology"/>
<dbReference type="InterPro" id="IPR002109">
    <property type="entry name" value="Glutaredoxin"/>
</dbReference>
<evidence type="ECO:0000256" key="1">
    <source>
        <dbReference type="ARBA" id="ARBA00022559"/>
    </source>
</evidence>
<keyword evidence="2" id="KW-0049">Antioxidant</keyword>
<keyword evidence="1" id="KW-0575">Peroxidase</keyword>
<dbReference type="Pfam" id="PF00578">
    <property type="entry name" value="AhpC-TSA"/>
    <property type="match status" value="1"/>
</dbReference>
<dbReference type="GO" id="GO:0004601">
    <property type="term" value="F:peroxidase activity"/>
    <property type="evidence" value="ECO:0007669"/>
    <property type="project" value="UniProtKB-KW"/>
</dbReference>
<dbReference type="InterPro" id="IPR036249">
    <property type="entry name" value="Thioredoxin-like_sf"/>
</dbReference>
<name>A0A347ZWR1_9CHLR</name>
<dbReference type="Gene3D" id="3.40.30.10">
    <property type="entry name" value="Glutaredoxin"/>
    <property type="match status" value="2"/>
</dbReference>
<evidence type="ECO:0000256" key="3">
    <source>
        <dbReference type="ARBA" id="ARBA00023284"/>
    </source>
</evidence>
<dbReference type="PROSITE" id="PS51354">
    <property type="entry name" value="GLUTAREDOXIN_2"/>
    <property type="match status" value="1"/>
</dbReference>
<keyword evidence="7" id="KW-1185">Reference proteome</keyword>
<sequence length="249" mass="27893">MKLKTGMQAPDFTAPCHLGKDVTLSLLRGKTVVIAFYPAAWTPVCTGQIPSYEALHDTFAKLDVQVLGISTDHVPCLRAWAESLGGINYPLVSDFWPHGAIAEKFGVFKDDGQSERAVFIIDKDGVLRYIDVHDIHEQPDNEVLLAELKKIIPDADEKLKHLYHEDEDLPSGGVVIYCTPWCPSCREARVWLKDNNVPFKEVDISTNLTAARQVRSWGNGYQITPTFDIDGQIVLDFDENKLSELILNK</sequence>
<protein>
    <submittedName>
        <fullName evidence="6">Peroxiredoxin</fullName>
    </submittedName>
</protein>
<dbReference type="CDD" id="cd02976">
    <property type="entry name" value="NrdH"/>
    <property type="match status" value="1"/>
</dbReference>
<evidence type="ECO:0000256" key="4">
    <source>
        <dbReference type="PROSITE-ProRule" id="PRU01282"/>
    </source>
</evidence>
<dbReference type="InterPro" id="IPR000866">
    <property type="entry name" value="AhpC/TSA"/>
</dbReference>
<keyword evidence="1" id="KW-0560">Oxidoreductase</keyword>